<dbReference type="Proteomes" id="UP001589813">
    <property type="component" value="Unassembled WGS sequence"/>
</dbReference>
<reference evidence="2 3" key="1">
    <citation type="submission" date="2024-09" db="EMBL/GenBank/DDBJ databases">
        <authorList>
            <person name="Sun Q."/>
            <person name="Mori K."/>
        </authorList>
    </citation>
    <scope>NUCLEOTIDE SEQUENCE [LARGE SCALE GENOMIC DNA]</scope>
    <source>
        <strain evidence="2 3">KCTC 23315</strain>
    </source>
</reference>
<protein>
    <submittedName>
        <fullName evidence="2">HEPN domain-containing protein</fullName>
    </submittedName>
</protein>
<evidence type="ECO:0000259" key="1">
    <source>
        <dbReference type="Pfam" id="PF18735"/>
    </source>
</evidence>
<organism evidence="2 3">
    <name type="scientific">Rheinheimera tilapiae</name>
    <dbReference type="NCBI Taxonomy" id="875043"/>
    <lineage>
        <taxon>Bacteria</taxon>
        <taxon>Pseudomonadati</taxon>
        <taxon>Pseudomonadota</taxon>
        <taxon>Gammaproteobacteria</taxon>
        <taxon>Chromatiales</taxon>
        <taxon>Chromatiaceae</taxon>
        <taxon>Rheinheimera</taxon>
    </lineage>
</organism>
<dbReference type="InterPro" id="IPR041519">
    <property type="entry name" value="HEPN_RiboL-PSP"/>
</dbReference>
<dbReference type="RefSeq" id="WP_377246405.1">
    <property type="nucleotide sequence ID" value="NZ_JBHLXP010000004.1"/>
</dbReference>
<dbReference type="Pfam" id="PF18735">
    <property type="entry name" value="HEPN_RiboL-PSP"/>
    <property type="match status" value="1"/>
</dbReference>
<proteinExistence type="predicted"/>
<name>A0ABV6BIC8_9GAMM</name>
<keyword evidence="3" id="KW-1185">Reference proteome</keyword>
<dbReference type="EMBL" id="JBHLXP010000004">
    <property type="protein sequence ID" value="MFC0049822.1"/>
    <property type="molecule type" value="Genomic_DNA"/>
</dbReference>
<accession>A0ABV6BIC8</accession>
<gene>
    <name evidence="2" type="ORF">ACFFJP_16095</name>
</gene>
<evidence type="ECO:0000313" key="3">
    <source>
        <dbReference type="Proteomes" id="UP001589813"/>
    </source>
</evidence>
<sequence length="183" mass="20815">MVQTATTATAAPENPTAIFDTAISDAERLLELFDKLSPAERKDNEVLKRAALVMTLTAWETFIESWLKAQMCQKLTALKGSFAGDYIQKKFTESINQLNNPNSNKVRQLSVEFLQFDVTDQWQWNNFDKVAACAQLNKYLALRGEVVHQGRSSHDPKNPHLVKRDELDKAIRFFRELVKVTVG</sequence>
<evidence type="ECO:0000313" key="2">
    <source>
        <dbReference type="EMBL" id="MFC0049822.1"/>
    </source>
</evidence>
<comment type="caution">
    <text evidence="2">The sequence shown here is derived from an EMBL/GenBank/DDBJ whole genome shotgun (WGS) entry which is preliminary data.</text>
</comment>
<feature type="domain" description="RiboL-PSP-HEPN" evidence="1">
    <location>
        <begin position="25"/>
        <end position="181"/>
    </location>
</feature>